<dbReference type="Proteomes" id="UP000014760">
    <property type="component" value="Unassembled WGS sequence"/>
</dbReference>
<evidence type="ECO:0000313" key="2">
    <source>
        <dbReference type="EMBL" id="ELU11886.1"/>
    </source>
</evidence>
<evidence type="ECO:0000256" key="1">
    <source>
        <dbReference type="SAM" id="MobiDB-lite"/>
    </source>
</evidence>
<gene>
    <name evidence="2" type="ORF">CAPTEDRAFT_192916</name>
</gene>
<dbReference type="HOGENOM" id="CLU_475094_0_0_1"/>
<dbReference type="InterPro" id="IPR013784">
    <property type="entry name" value="Carb-bd-like_fold"/>
</dbReference>
<dbReference type="GO" id="GO:0030246">
    <property type="term" value="F:carbohydrate binding"/>
    <property type="evidence" value="ECO:0007669"/>
    <property type="project" value="InterPro"/>
</dbReference>
<feature type="region of interest" description="Disordered" evidence="1">
    <location>
        <begin position="110"/>
        <end position="193"/>
    </location>
</feature>
<evidence type="ECO:0000313" key="3">
    <source>
        <dbReference type="EnsemblMetazoa" id="CapteP192916"/>
    </source>
</evidence>
<evidence type="ECO:0008006" key="5">
    <source>
        <dbReference type="Google" id="ProtNLM"/>
    </source>
</evidence>
<reference evidence="2 4" key="2">
    <citation type="journal article" date="2013" name="Nature">
        <title>Insights into bilaterian evolution from three spiralian genomes.</title>
        <authorList>
            <person name="Simakov O."/>
            <person name="Marletaz F."/>
            <person name="Cho S.J."/>
            <person name="Edsinger-Gonzales E."/>
            <person name="Havlak P."/>
            <person name="Hellsten U."/>
            <person name="Kuo D.H."/>
            <person name="Larsson T."/>
            <person name="Lv J."/>
            <person name="Arendt D."/>
            <person name="Savage R."/>
            <person name="Osoegawa K."/>
            <person name="de Jong P."/>
            <person name="Grimwood J."/>
            <person name="Chapman J.A."/>
            <person name="Shapiro H."/>
            <person name="Aerts A."/>
            <person name="Otillar R.P."/>
            <person name="Terry A.Y."/>
            <person name="Boore J.L."/>
            <person name="Grigoriev I.V."/>
            <person name="Lindberg D.R."/>
            <person name="Seaver E.C."/>
            <person name="Weisblat D.A."/>
            <person name="Putnam N.H."/>
            <person name="Rokhsar D.S."/>
        </authorList>
    </citation>
    <scope>NUCLEOTIDE SEQUENCE</scope>
    <source>
        <strain evidence="2 4">I ESC-2004</strain>
    </source>
</reference>
<reference evidence="4" key="1">
    <citation type="submission" date="2012-12" db="EMBL/GenBank/DDBJ databases">
        <authorList>
            <person name="Hellsten U."/>
            <person name="Grimwood J."/>
            <person name="Chapman J.A."/>
            <person name="Shapiro H."/>
            <person name="Aerts A."/>
            <person name="Otillar R.P."/>
            <person name="Terry A.Y."/>
            <person name="Boore J.L."/>
            <person name="Simakov O."/>
            <person name="Marletaz F."/>
            <person name="Cho S.-J."/>
            <person name="Edsinger-Gonzales E."/>
            <person name="Havlak P."/>
            <person name="Kuo D.-H."/>
            <person name="Larsson T."/>
            <person name="Lv J."/>
            <person name="Arendt D."/>
            <person name="Savage R."/>
            <person name="Osoegawa K."/>
            <person name="de Jong P."/>
            <person name="Lindberg D.R."/>
            <person name="Seaver E.C."/>
            <person name="Weisblat D.A."/>
            <person name="Putnam N.H."/>
            <person name="Grigoriev I.V."/>
            <person name="Rokhsar D.S."/>
        </authorList>
    </citation>
    <scope>NUCLEOTIDE SEQUENCE</scope>
    <source>
        <strain evidence="4">I ESC-2004</strain>
    </source>
</reference>
<name>R7V6A9_CAPTE</name>
<feature type="compositionally biased region" description="Basic and acidic residues" evidence="1">
    <location>
        <begin position="250"/>
        <end position="261"/>
    </location>
</feature>
<protein>
    <recommendedName>
        <fullName evidence="5">CBM20 domain-containing protein</fullName>
    </recommendedName>
</protein>
<dbReference type="EMBL" id="AMQN01005568">
    <property type="status" value="NOT_ANNOTATED_CDS"/>
    <property type="molecule type" value="Genomic_DNA"/>
</dbReference>
<feature type="compositionally biased region" description="Basic and acidic residues" evidence="1">
    <location>
        <begin position="276"/>
        <end position="299"/>
    </location>
</feature>
<feature type="compositionally biased region" description="Basic residues" evidence="1">
    <location>
        <begin position="169"/>
        <end position="189"/>
    </location>
</feature>
<sequence length="574" mass="64334">MSADIFTCPCPNQGEGGICGKNLIQLGVLSNNCTFCGWTVKFDVVLKGNEDFVVCFAPVDERICRKVNCRSSKFCSECSCSLKQGYFFEKTESLDSLTNEGSTDIKTTTEAQQGKHLKAIEKVTTEAPSAVTSEKEMDEGNAESDGQWSSDENAEGNDRQMTYANALKSKGKKRRGKVKTSTRKKKQKLKTVDANNIIDNLMKSNFSQFANATEPSESSTAPCEDAGASEQHNLMKPDADQNGNATDLQSPEKKPGEEKIKPKGKSNKRKDKRKGKQDESEIQNESKKQKSPAKRQEKWEGNIGTTFHVVLPMKDFTFNKNSDQLFVRFNHETLGGFKPKDQDPTWPLKLQKEHDGLLYMTCFLDIAKVLFPVQYKYVVVKTDGKSVWETYGNGIYANRSLISKDKLQNTENLDKYDGLLQGKAGHGLVHIFGKWFGFGSSKTLNENLNHSIQLMLPALDNFLSGKSPEKGYEFVLRFDCIWGSISANYEESLVKKPLTTFMQQSIFALEKSKPSCRQIVTALVLTQIIGKHRVYINKEASGILCRALLIKSDDENQMCADWEEIKLNFAKSSE</sequence>
<proteinExistence type="predicted"/>
<accession>R7V6A9</accession>
<reference evidence="3" key="3">
    <citation type="submission" date="2015-06" db="UniProtKB">
        <authorList>
            <consortium name="EnsemblMetazoa"/>
        </authorList>
    </citation>
    <scope>IDENTIFICATION</scope>
</reference>
<dbReference type="SUPFAM" id="SSF49452">
    <property type="entry name" value="Starch-binding domain-like"/>
    <property type="match status" value="1"/>
</dbReference>
<evidence type="ECO:0000313" key="4">
    <source>
        <dbReference type="Proteomes" id="UP000014760"/>
    </source>
</evidence>
<dbReference type="EMBL" id="KB296320">
    <property type="protein sequence ID" value="ELU11886.1"/>
    <property type="molecule type" value="Genomic_DNA"/>
</dbReference>
<organism evidence="2">
    <name type="scientific">Capitella teleta</name>
    <name type="common">Polychaete worm</name>
    <dbReference type="NCBI Taxonomy" id="283909"/>
    <lineage>
        <taxon>Eukaryota</taxon>
        <taxon>Metazoa</taxon>
        <taxon>Spiralia</taxon>
        <taxon>Lophotrochozoa</taxon>
        <taxon>Annelida</taxon>
        <taxon>Polychaeta</taxon>
        <taxon>Sedentaria</taxon>
        <taxon>Scolecida</taxon>
        <taxon>Capitellidae</taxon>
        <taxon>Capitella</taxon>
    </lineage>
</organism>
<feature type="compositionally biased region" description="Basic residues" evidence="1">
    <location>
        <begin position="262"/>
        <end position="275"/>
    </location>
</feature>
<dbReference type="EnsemblMetazoa" id="CapteT192916">
    <property type="protein sequence ID" value="CapteP192916"/>
    <property type="gene ID" value="CapteG192916"/>
</dbReference>
<feature type="region of interest" description="Disordered" evidence="1">
    <location>
        <begin position="233"/>
        <end position="299"/>
    </location>
</feature>
<keyword evidence="4" id="KW-1185">Reference proteome</keyword>
<dbReference type="AlphaFoldDB" id="R7V6A9"/>